<evidence type="ECO:0008006" key="4">
    <source>
        <dbReference type="Google" id="ProtNLM"/>
    </source>
</evidence>
<comment type="caution">
    <text evidence="2">The sequence shown here is derived from an EMBL/GenBank/DDBJ whole genome shotgun (WGS) entry which is preliminary data.</text>
</comment>
<reference evidence="3" key="1">
    <citation type="journal article" date="2019" name="Int. J. Syst. Evol. Microbiol.">
        <title>The Global Catalogue of Microorganisms (GCM) 10K type strain sequencing project: providing services to taxonomists for standard genome sequencing and annotation.</title>
        <authorList>
            <consortium name="The Broad Institute Genomics Platform"/>
            <consortium name="The Broad Institute Genome Sequencing Center for Infectious Disease"/>
            <person name="Wu L."/>
            <person name="Ma J."/>
        </authorList>
    </citation>
    <scope>NUCLEOTIDE SEQUENCE [LARGE SCALE GENOMIC DNA]</scope>
    <source>
        <strain evidence="3">JCM 11813</strain>
    </source>
</reference>
<feature type="transmembrane region" description="Helical" evidence="1">
    <location>
        <begin position="15"/>
        <end position="38"/>
    </location>
</feature>
<name>A0ABP4F3M8_9ACTN</name>
<protein>
    <recommendedName>
        <fullName evidence="4">DUF2489 domain-containing protein</fullName>
    </recommendedName>
</protein>
<organism evidence="2 3">
    <name type="scientific">Nocardioides aquiterrae</name>
    <dbReference type="NCBI Taxonomy" id="203799"/>
    <lineage>
        <taxon>Bacteria</taxon>
        <taxon>Bacillati</taxon>
        <taxon>Actinomycetota</taxon>
        <taxon>Actinomycetes</taxon>
        <taxon>Propionibacteriales</taxon>
        <taxon>Nocardioidaceae</taxon>
        <taxon>Nocardioides</taxon>
    </lineage>
</organism>
<keyword evidence="1" id="KW-0812">Transmembrane</keyword>
<evidence type="ECO:0000313" key="3">
    <source>
        <dbReference type="Proteomes" id="UP001499979"/>
    </source>
</evidence>
<evidence type="ECO:0000256" key="1">
    <source>
        <dbReference type="SAM" id="Phobius"/>
    </source>
</evidence>
<evidence type="ECO:0000313" key="2">
    <source>
        <dbReference type="EMBL" id="GAA1154836.1"/>
    </source>
</evidence>
<dbReference type="EMBL" id="BAAAJE010000020">
    <property type="protein sequence ID" value="GAA1154836.1"/>
    <property type="molecule type" value="Genomic_DNA"/>
</dbReference>
<keyword evidence="3" id="KW-1185">Reference proteome</keyword>
<accession>A0ABP4F3M8</accession>
<dbReference type="Proteomes" id="UP001499979">
    <property type="component" value="Unassembled WGS sequence"/>
</dbReference>
<sequence length="157" mass="17160">MDSLVSVLATSGWDVLTSIGTFVGALATAAAVIAALLINRRDRRAADEALTQQLRAQRIAREREHHLDLLINLQQQVAQADRDGAAFELGESLLLALPDASALPATRRLFAPSREEFASLPQYEDVYMGVDPSANKWLMRQHAKGEVAGEIRRVAQS</sequence>
<keyword evidence="1" id="KW-1133">Transmembrane helix</keyword>
<proteinExistence type="predicted"/>
<gene>
    <name evidence="2" type="ORF">GCM10009606_36320</name>
</gene>
<dbReference type="RefSeq" id="WP_343909038.1">
    <property type="nucleotide sequence ID" value="NZ_BAAAJE010000020.1"/>
</dbReference>
<keyword evidence="1" id="KW-0472">Membrane</keyword>